<name>A0AAX6FR28_IRIPA</name>
<protein>
    <submittedName>
        <fullName evidence="3">Geranylgeranyl transferase type-2 subunit alpha</fullName>
    </submittedName>
</protein>
<accession>A0AAX6FR28</accession>
<evidence type="ECO:0000313" key="1">
    <source>
        <dbReference type="EMBL" id="KAJ6808056.1"/>
    </source>
</evidence>
<dbReference type="Proteomes" id="UP001140949">
    <property type="component" value="Unassembled WGS sequence"/>
</dbReference>
<evidence type="ECO:0000313" key="5">
    <source>
        <dbReference type="EMBL" id="KAJ6835813.1"/>
    </source>
</evidence>
<proteinExistence type="predicted"/>
<organism evidence="3 6">
    <name type="scientific">Iris pallida</name>
    <name type="common">Sweet iris</name>
    <dbReference type="NCBI Taxonomy" id="29817"/>
    <lineage>
        <taxon>Eukaryota</taxon>
        <taxon>Viridiplantae</taxon>
        <taxon>Streptophyta</taxon>
        <taxon>Embryophyta</taxon>
        <taxon>Tracheophyta</taxon>
        <taxon>Spermatophyta</taxon>
        <taxon>Magnoliopsida</taxon>
        <taxon>Liliopsida</taxon>
        <taxon>Asparagales</taxon>
        <taxon>Iridaceae</taxon>
        <taxon>Iridoideae</taxon>
        <taxon>Irideae</taxon>
        <taxon>Iris</taxon>
    </lineage>
</organism>
<gene>
    <name evidence="2" type="ORF">M6B38_159315</name>
    <name evidence="1" type="ORF">M6B38_168205</name>
    <name evidence="5" type="ORF">M6B38_329760</name>
    <name evidence="4" type="ORF">M6B38_359470</name>
    <name evidence="3" type="ORF">M6B38_405235</name>
</gene>
<dbReference type="EMBL" id="JANAVB010012999">
    <property type="protein sequence ID" value="KAJ6835813.1"/>
    <property type="molecule type" value="Genomic_DNA"/>
</dbReference>
<evidence type="ECO:0000313" key="2">
    <source>
        <dbReference type="EMBL" id="KAJ6809903.1"/>
    </source>
</evidence>
<evidence type="ECO:0000313" key="4">
    <source>
        <dbReference type="EMBL" id="KAJ6829026.1"/>
    </source>
</evidence>
<sequence length="47" mass="5616">MILRCKFKVSLMPCSKHEWLPFSALRHGLQIFQFLQIQELQTLVIKD</sequence>
<dbReference type="AlphaFoldDB" id="A0AAX6FR28"/>
<dbReference type="EMBL" id="JANAVB010032819">
    <property type="protein sequence ID" value="KAJ6809903.1"/>
    <property type="molecule type" value="Genomic_DNA"/>
</dbReference>
<reference evidence="3" key="1">
    <citation type="journal article" date="2023" name="GigaByte">
        <title>Genome assembly of the bearded iris, Iris pallida Lam.</title>
        <authorList>
            <person name="Bruccoleri R.E."/>
            <person name="Oakeley E.J."/>
            <person name="Faust A.M.E."/>
            <person name="Altorfer M."/>
            <person name="Dessus-Babus S."/>
            <person name="Burckhardt D."/>
            <person name="Oertli M."/>
            <person name="Naumann U."/>
            <person name="Petersen F."/>
            <person name="Wong J."/>
        </authorList>
    </citation>
    <scope>NUCLEOTIDE SEQUENCE</scope>
    <source>
        <strain evidence="3">GSM-AAB239-AS_SAM_17_03QT</strain>
    </source>
</reference>
<evidence type="ECO:0000313" key="6">
    <source>
        <dbReference type="Proteomes" id="UP001140949"/>
    </source>
</evidence>
<dbReference type="GO" id="GO:0016740">
    <property type="term" value="F:transferase activity"/>
    <property type="evidence" value="ECO:0007669"/>
    <property type="project" value="UniProtKB-KW"/>
</dbReference>
<keyword evidence="6" id="KW-1185">Reference proteome</keyword>
<dbReference type="EMBL" id="JANAVB010018993">
    <property type="protein sequence ID" value="KAJ6829026.1"/>
    <property type="molecule type" value="Genomic_DNA"/>
</dbReference>
<keyword evidence="3" id="KW-0808">Transferase</keyword>
<evidence type="ECO:0000313" key="3">
    <source>
        <dbReference type="EMBL" id="KAJ6818431.1"/>
    </source>
</evidence>
<reference evidence="3" key="2">
    <citation type="submission" date="2023-04" db="EMBL/GenBank/DDBJ databases">
        <authorList>
            <person name="Bruccoleri R.E."/>
            <person name="Oakeley E.J."/>
            <person name="Faust A.-M."/>
            <person name="Dessus-Babus S."/>
            <person name="Altorfer M."/>
            <person name="Burckhardt D."/>
            <person name="Oertli M."/>
            <person name="Naumann U."/>
            <person name="Petersen F."/>
            <person name="Wong J."/>
        </authorList>
    </citation>
    <scope>NUCLEOTIDE SEQUENCE</scope>
    <source>
        <strain evidence="3">GSM-AAB239-AS_SAM_17_03QT</strain>
        <tissue evidence="3">Leaf</tissue>
    </source>
</reference>
<dbReference type="EMBL" id="JANAVB010033619">
    <property type="protein sequence ID" value="KAJ6808056.1"/>
    <property type="molecule type" value="Genomic_DNA"/>
</dbReference>
<dbReference type="EMBL" id="JANAVB010027199">
    <property type="protein sequence ID" value="KAJ6818431.1"/>
    <property type="molecule type" value="Genomic_DNA"/>
</dbReference>
<comment type="caution">
    <text evidence="3">The sequence shown here is derived from an EMBL/GenBank/DDBJ whole genome shotgun (WGS) entry which is preliminary data.</text>
</comment>